<organism evidence="2 3">
    <name type="scientific">Hymenobacter taeanensis</name>
    <dbReference type="NCBI Taxonomy" id="2735321"/>
    <lineage>
        <taxon>Bacteria</taxon>
        <taxon>Pseudomonadati</taxon>
        <taxon>Bacteroidota</taxon>
        <taxon>Cytophagia</taxon>
        <taxon>Cytophagales</taxon>
        <taxon>Hymenobacteraceae</taxon>
        <taxon>Hymenobacter</taxon>
    </lineage>
</organism>
<dbReference type="RefSeq" id="WP_171591918.1">
    <property type="nucleotide sequence ID" value="NZ_CP053538.1"/>
</dbReference>
<sequence>MWPLVLAAFGLLGGGLIVGWGLAPAISTSPPVAVSNIVTSAANTQLQALRDSLQILKARSAASPGAAPTEFTYVVRRGDTLRGIAWRLYGRAALASRLQQENNIHDPRRLPIGRRLRLFTL</sequence>
<feature type="domain" description="LysM" evidence="1">
    <location>
        <begin position="71"/>
        <end position="118"/>
    </location>
</feature>
<evidence type="ECO:0000313" key="3">
    <source>
        <dbReference type="Proteomes" id="UP000501623"/>
    </source>
</evidence>
<keyword evidence="3" id="KW-1185">Reference proteome</keyword>
<accession>A0A6M6BI62</accession>
<evidence type="ECO:0000259" key="1">
    <source>
        <dbReference type="PROSITE" id="PS51782"/>
    </source>
</evidence>
<dbReference type="SMART" id="SM00257">
    <property type="entry name" value="LysM"/>
    <property type="match status" value="1"/>
</dbReference>
<dbReference type="Gene3D" id="3.10.350.10">
    <property type="entry name" value="LysM domain"/>
    <property type="match status" value="1"/>
</dbReference>
<dbReference type="SUPFAM" id="SSF54106">
    <property type="entry name" value="LysM domain"/>
    <property type="match status" value="1"/>
</dbReference>
<dbReference type="EMBL" id="CP053538">
    <property type="protein sequence ID" value="QJX47827.1"/>
    <property type="molecule type" value="Genomic_DNA"/>
</dbReference>
<protein>
    <submittedName>
        <fullName evidence="2">LysM peptidoglycan-binding domain-containing protein</fullName>
    </submittedName>
</protein>
<dbReference type="AlphaFoldDB" id="A0A6M6BI62"/>
<dbReference type="Pfam" id="PF01476">
    <property type="entry name" value="LysM"/>
    <property type="match status" value="1"/>
</dbReference>
<gene>
    <name evidence="2" type="ORF">HMJ29_13090</name>
</gene>
<name>A0A6M6BI62_9BACT</name>
<evidence type="ECO:0000313" key="2">
    <source>
        <dbReference type="EMBL" id="QJX47827.1"/>
    </source>
</evidence>
<dbReference type="KEGG" id="hts:HMJ29_13090"/>
<dbReference type="InterPro" id="IPR018392">
    <property type="entry name" value="LysM"/>
</dbReference>
<reference evidence="2 3" key="1">
    <citation type="submission" date="2020-05" db="EMBL/GenBank/DDBJ databases">
        <title>Complete genome sequence of Hymenobacter sp. TS19 in Coasted Sand Dune.</title>
        <authorList>
            <person name="Lee J.-H."/>
            <person name="Jung J.-H."/>
            <person name="Jeong S."/>
            <person name="Zhao L."/>
            <person name="Kim M.-K."/>
            <person name="Seo H.-S."/>
            <person name="Lim S."/>
        </authorList>
    </citation>
    <scope>NUCLEOTIDE SEQUENCE [LARGE SCALE GENOMIC DNA]</scope>
    <source>
        <strain evidence="2 3">TS19</strain>
    </source>
</reference>
<proteinExistence type="predicted"/>
<dbReference type="CDD" id="cd00118">
    <property type="entry name" value="LysM"/>
    <property type="match status" value="1"/>
</dbReference>
<dbReference type="InterPro" id="IPR036779">
    <property type="entry name" value="LysM_dom_sf"/>
</dbReference>
<dbReference type="PROSITE" id="PS51782">
    <property type="entry name" value="LYSM"/>
    <property type="match status" value="1"/>
</dbReference>
<dbReference type="Proteomes" id="UP000501623">
    <property type="component" value="Chromosome"/>
</dbReference>